<dbReference type="Gene3D" id="3.40.30.10">
    <property type="entry name" value="Glutaredoxin"/>
    <property type="match status" value="1"/>
</dbReference>
<dbReference type="SFLD" id="SFLDS00019">
    <property type="entry name" value="Glutathione_Transferase_(cytos"/>
    <property type="match status" value="1"/>
</dbReference>
<organism evidence="3 4">
    <name type="scientific">Diplocarpon rosae</name>
    <dbReference type="NCBI Taxonomy" id="946125"/>
    <lineage>
        <taxon>Eukaryota</taxon>
        <taxon>Fungi</taxon>
        <taxon>Dikarya</taxon>
        <taxon>Ascomycota</taxon>
        <taxon>Pezizomycotina</taxon>
        <taxon>Leotiomycetes</taxon>
        <taxon>Helotiales</taxon>
        <taxon>Drepanopezizaceae</taxon>
        <taxon>Diplocarpon</taxon>
    </lineage>
</organism>
<dbReference type="PROSITE" id="PS50404">
    <property type="entry name" value="GST_NTER"/>
    <property type="match status" value="1"/>
</dbReference>
<dbReference type="InterPro" id="IPR036282">
    <property type="entry name" value="Glutathione-S-Trfase_C_sf"/>
</dbReference>
<dbReference type="Proteomes" id="UP001285354">
    <property type="component" value="Unassembled WGS sequence"/>
</dbReference>
<feature type="region of interest" description="Disordered" evidence="1">
    <location>
        <begin position="214"/>
        <end position="239"/>
    </location>
</feature>
<dbReference type="PANTHER" id="PTHR43968:SF6">
    <property type="entry name" value="GLUTATHIONE S-TRANSFERASE OMEGA"/>
    <property type="match status" value="1"/>
</dbReference>
<dbReference type="Pfam" id="PF13410">
    <property type="entry name" value="GST_C_2"/>
    <property type="match status" value="1"/>
</dbReference>
<dbReference type="AlphaFoldDB" id="A0AAD9T0R7"/>
<dbReference type="SUPFAM" id="SSF52833">
    <property type="entry name" value="Thioredoxin-like"/>
    <property type="match status" value="1"/>
</dbReference>
<dbReference type="InterPro" id="IPR050983">
    <property type="entry name" value="GST_Omega/HSP26"/>
</dbReference>
<reference evidence="3" key="1">
    <citation type="submission" date="2023-06" db="EMBL/GenBank/DDBJ databases">
        <title>Draft genome of Marssonina rosae.</title>
        <authorList>
            <person name="Cheng Q."/>
        </authorList>
    </citation>
    <scope>NUCLEOTIDE SEQUENCE</scope>
    <source>
        <strain evidence="3">R4</strain>
    </source>
</reference>
<accession>A0AAD9T0R7</accession>
<keyword evidence="4" id="KW-1185">Reference proteome</keyword>
<dbReference type="InterPro" id="IPR036249">
    <property type="entry name" value="Thioredoxin-like_sf"/>
</dbReference>
<dbReference type="PANTHER" id="PTHR43968">
    <property type="match status" value="1"/>
</dbReference>
<feature type="compositionally biased region" description="Basic residues" evidence="1">
    <location>
        <begin position="25"/>
        <end position="43"/>
    </location>
</feature>
<dbReference type="CDD" id="cd00299">
    <property type="entry name" value="GST_C_family"/>
    <property type="match status" value="1"/>
</dbReference>
<dbReference type="SUPFAM" id="SSF47616">
    <property type="entry name" value="GST C-terminal domain-like"/>
    <property type="match status" value="1"/>
</dbReference>
<name>A0AAD9T0R7_9HELO</name>
<feature type="region of interest" description="Disordered" evidence="1">
    <location>
        <begin position="17"/>
        <end position="49"/>
    </location>
</feature>
<dbReference type="Gene3D" id="1.20.1050.10">
    <property type="match status" value="1"/>
</dbReference>
<evidence type="ECO:0000313" key="3">
    <source>
        <dbReference type="EMBL" id="KAK2626150.1"/>
    </source>
</evidence>
<feature type="domain" description="GST N-terminal" evidence="2">
    <location>
        <begin position="392"/>
        <end position="470"/>
    </location>
</feature>
<dbReference type="CDD" id="cd00570">
    <property type="entry name" value="GST_N_family"/>
    <property type="match status" value="1"/>
</dbReference>
<proteinExistence type="predicted"/>
<dbReference type="Pfam" id="PF13417">
    <property type="entry name" value="GST_N_3"/>
    <property type="match status" value="1"/>
</dbReference>
<dbReference type="GO" id="GO:0005737">
    <property type="term" value="C:cytoplasm"/>
    <property type="evidence" value="ECO:0007669"/>
    <property type="project" value="TreeGrafter"/>
</dbReference>
<dbReference type="InterPro" id="IPR004045">
    <property type="entry name" value="Glutathione_S-Trfase_N"/>
</dbReference>
<comment type="caution">
    <text evidence="3">The sequence shown here is derived from an EMBL/GenBank/DDBJ whole genome shotgun (WGS) entry which is preliminary data.</text>
</comment>
<feature type="region of interest" description="Disordered" evidence="1">
    <location>
        <begin position="78"/>
        <end position="111"/>
    </location>
</feature>
<evidence type="ECO:0000256" key="1">
    <source>
        <dbReference type="SAM" id="MobiDB-lite"/>
    </source>
</evidence>
<protein>
    <recommendedName>
        <fullName evidence="2">GST N-terminal domain-containing protein</fullName>
    </recommendedName>
</protein>
<dbReference type="SFLD" id="SFLDG00358">
    <property type="entry name" value="Main_(cytGST)"/>
    <property type="match status" value="1"/>
</dbReference>
<sequence length="624" mass="70182">METEPVLHQQLSSAYRSLQAQAVQHHPHPHPPHSHPPHPHPHLGHNPLASQAGLDLESLHDSDTVFRHDLQQLQDPNGHGFPFDHNPGHRPMHVQNGGSPHAPQHNNGGQFGLLTTAGPMQHNSIASLQQDEETFGPAADGSDQKSNGHLSTKVVVDPPNLAEWRQKLFNVDEMITLSEDEFQTYFPHVDNVYSHRSTQRYKRKPFVSHYWDCRLKGRPPGTPKSNDPNKKKRKRTARERDLCDVKIKITEYFPGAMLRPDFVPDGGSVAQQVDPTQSNNFFAPGQPGAPMHQQQPFGVAFVNTSMGANHPGATGQRFYTIQRVNGNGGNGKGDGVPGPHKHGLEESDRVKKNSIQRLTMKKDKEEKKTQKTYHKKASGNALATVRKHAKDHELKLFGSCFCPFVQRVWITMEAKGLQYQYIEVDPYKKPQNLLEVNPRGLVPGIRHGDWGCGESTVLIEYLEDLGAGQPLLPQGNPQLKATCRLWSDHVNRNIIPSFYALLQAQDFSKQAEHSKKLQDEISKLVEAADPHGPFFLGQQLSYVDIQFAPWMLRLNLVMKHYRAWPDPQPNSRWGRWLDAVVKNEHVKSTTSLEELYIDSYERYAQNRPGTSELANAINGGYGLP</sequence>
<evidence type="ECO:0000313" key="4">
    <source>
        <dbReference type="Proteomes" id="UP001285354"/>
    </source>
</evidence>
<dbReference type="InterPro" id="IPR040079">
    <property type="entry name" value="Glutathione_S-Trfase"/>
</dbReference>
<evidence type="ECO:0000259" key="2">
    <source>
        <dbReference type="PROSITE" id="PS50404"/>
    </source>
</evidence>
<gene>
    <name evidence="3" type="ORF">QTJ16_004412</name>
</gene>
<dbReference type="EMBL" id="JAUBYV010000006">
    <property type="protein sequence ID" value="KAK2626150.1"/>
    <property type="molecule type" value="Genomic_DNA"/>
</dbReference>